<gene>
    <name evidence="1" type="ORF">ACFSX3_19710</name>
</gene>
<accession>A0ABW5FAN1</accession>
<reference evidence="2" key="1">
    <citation type="journal article" date="2019" name="Int. J. Syst. Evol. Microbiol.">
        <title>The Global Catalogue of Microorganisms (GCM) 10K type strain sequencing project: providing services to taxonomists for standard genome sequencing and annotation.</title>
        <authorList>
            <consortium name="The Broad Institute Genomics Platform"/>
            <consortium name="The Broad Institute Genome Sequencing Center for Infectious Disease"/>
            <person name="Wu L."/>
            <person name="Ma J."/>
        </authorList>
    </citation>
    <scope>NUCLEOTIDE SEQUENCE [LARGE SCALE GENOMIC DNA]</scope>
    <source>
        <strain evidence="2">CCM 8725</strain>
    </source>
</reference>
<comment type="caution">
    <text evidence="1">The sequence shown here is derived from an EMBL/GenBank/DDBJ whole genome shotgun (WGS) entry which is preliminary data.</text>
</comment>
<sequence length="154" mass="16588">MSEYGGEKMPQTLVEFARSVNTNLSFGPPIPIDGTPHLILEFGMPVPPAPSNFVELATTVGWEAVNVFATPPVQPTLLLELLVNGILVGSAEQSAIPADGGDPIRMTTMFQTILTDLPEDYYAFQIFASNLEDLQGEINLRGPIHITGKVIVPV</sequence>
<name>A0ABW5FAN1_9BACL</name>
<dbReference type="EMBL" id="JBHUKY010000033">
    <property type="protein sequence ID" value="MFD2412123.1"/>
    <property type="molecule type" value="Genomic_DNA"/>
</dbReference>
<dbReference type="Proteomes" id="UP001597448">
    <property type="component" value="Unassembled WGS sequence"/>
</dbReference>
<evidence type="ECO:0000313" key="1">
    <source>
        <dbReference type="EMBL" id="MFD2412123.1"/>
    </source>
</evidence>
<keyword evidence="2" id="KW-1185">Reference proteome</keyword>
<proteinExistence type="predicted"/>
<evidence type="ECO:0000313" key="2">
    <source>
        <dbReference type="Proteomes" id="UP001597448"/>
    </source>
</evidence>
<organism evidence="1 2">
    <name type="scientific">Paenibacillus rhizoplanae</name>
    <dbReference type="NCBI Taxonomy" id="1917181"/>
    <lineage>
        <taxon>Bacteria</taxon>
        <taxon>Bacillati</taxon>
        <taxon>Bacillota</taxon>
        <taxon>Bacilli</taxon>
        <taxon>Bacillales</taxon>
        <taxon>Paenibacillaceae</taxon>
        <taxon>Paenibacillus</taxon>
    </lineage>
</organism>
<dbReference type="RefSeq" id="WP_209988022.1">
    <property type="nucleotide sequence ID" value="NZ_JBHUKY010000033.1"/>
</dbReference>
<protein>
    <submittedName>
        <fullName evidence="1">Uncharacterized protein</fullName>
    </submittedName>
</protein>